<keyword evidence="5" id="KW-1185">Reference proteome</keyword>
<feature type="domain" description="DUF6594" evidence="3">
    <location>
        <begin position="25"/>
        <end position="138"/>
    </location>
</feature>
<dbReference type="PANTHER" id="PTHR34502:SF4">
    <property type="entry name" value="DUF6594 DOMAIN-CONTAINING PROTEIN"/>
    <property type="match status" value="1"/>
</dbReference>
<dbReference type="EMBL" id="JAQQWP010000009">
    <property type="protein sequence ID" value="KAK8101715.1"/>
    <property type="molecule type" value="Genomic_DNA"/>
</dbReference>
<sequence length="167" mass="17752">MKIRFWGGQNHPGQEQQRPQLWGRSAQRFEDVDDLVALKVMANQDRLSTFVLNHFGHGTSAVISERSVDKATTVLGSILSAIFLSGSIASLYFVQNPYALLGMVGGWTILFAVCVGVLTNAKRDQVFAATAAFAAVLVVFVGESLDKGRGESGGSGGIIGNCTCTLA</sequence>
<keyword evidence="2" id="KW-0472">Membrane</keyword>
<evidence type="ECO:0000313" key="5">
    <source>
        <dbReference type="Proteomes" id="UP001392437"/>
    </source>
</evidence>
<evidence type="ECO:0000259" key="3">
    <source>
        <dbReference type="Pfam" id="PF20237"/>
    </source>
</evidence>
<feature type="transmembrane region" description="Helical" evidence="2">
    <location>
        <begin position="100"/>
        <end position="119"/>
    </location>
</feature>
<evidence type="ECO:0000313" key="4">
    <source>
        <dbReference type="EMBL" id="KAK8101715.1"/>
    </source>
</evidence>
<dbReference type="Pfam" id="PF20237">
    <property type="entry name" value="DUF6594"/>
    <property type="match status" value="1"/>
</dbReference>
<dbReference type="InterPro" id="IPR046529">
    <property type="entry name" value="DUF6594"/>
</dbReference>
<feature type="region of interest" description="Disordered" evidence="1">
    <location>
        <begin position="1"/>
        <end position="20"/>
    </location>
</feature>
<evidence type="ECO:0000256" key="2">
    <source>
        <dbReference type="SAM" id="Phobius"/>
    </source>
</evidence>
<comment type="caution">
    <text evidence="4">The sequence shown here is derived from an EMBL/GenBank/DDBJ whole genome shotgun (WGS) entry which is preliminary data.</text>
</comment>
<dbReference type="AlphaFoldDB" id="A0AAW0QEZ0"/>
<dbReference type="PANTHER" id="PTHR34502">
    <property type="entry name" value="DUF6594 DOMAIN-CONTAINING PROTEIN-RELATED"/>
    <property type="match status" value="1"/>
</dbReference>
<name>A0AAW0QEZ0_9PEZI</name>
<evidence type="ECO:0000256" key="1">
    <source>
        <dbReference type="SAM" id="MobiDB-lite"/>
    </source>
</evidence>
<feature type="transmembrane region" description="Helical" evidence="2">
    <location>
        <begin position="126"/>
        <end position="145"/>
    </location>
</feature>
<accession>A0AAW0QEZ0</accession>
<keyword evidence="2" id="KW-1133">Transmembrane helix</keyword>
<feature type="transmembrane region" description="Helical" evidence="2">
    <location>
        <begin position="74"/>
        <end position="94"/>
    </location>
</feature>
<reference evidence="4 5" key="1">
    <citation type="submission" date="2023-01" db="EMBL/GenBank/DDBJ databases">
        <title>Analysis of 21 Apiospora genomes using comparative genomics revels a genus with tremendous synthesis potential of carbohydrate active enzymes and secondary metabolites.</title>
        <authorList>
            <person name="Sorensen T."/>
        </authorList>
    </citation>
    <scope>NUCLEOTIDE SEQUENCE [LARGE SCALE GENOMIC DNA]</scope>
    <source>
        <strain evidence="4 5">CBS 117206</strain>
    </source>
</reference>
<gene>
    <name evidence="4" type="ORF">PG999_012089</name>
</gene>
<organism evidence="4 5">
    <name type="scientific">Apiospora kogelbergensis</name>
    <dbReference type="NCBI Taxonomy" id="1337665"/>
    <lineage>
        <taxon>Eukaryota</taxon>
        <taxon>Fungi</taxon>
        <taxon>Dikarya</taxon>
        <taxon>Ascomycota</taxon>
        <taxon>Pezizomycotina</taxon>
        <taxon>Sordariomycetes</taxon>
        <taxon>Xylariomycetidae</taxon>
        <taxon>Amphisphaeriales</taxon>
        <taxon>Apiosporaceae</taxon>
        <taxon>Apiospora</taxon>
    </lineage>
</organism>
<proteinExistence type="predicted"/>
<keyword evidence="2" id="KW-0812">Transmembrane</keyword>
<dbReference type="Proteomes" id="UP001392437">
    <property type="component" value="Unassembled WGS sequence"/>
</dbReference>
<protein>
    <recommendedName>
        <fullName evidence="3">DUF6594 domain-containing protein</fullName>
    </recommendedName>
</protein>